<evidence type="ECO:0000256" key="1">
    <source>
        <dbReference type="HAMAP-Rule" id="MF_02231"/>
    </source>
</evidence>
<dbReference type="InterPro" id="IPR036527">
    <property type="entry name" value="SCP2_sterol-bd_dom_sf"/>
</dbReference>
<name>A0ABV5HP54_9VIBR</name>
<dbReference type="PIRSF" id="PIRSF025550">
    <property type="entry name" value="UCP025550_lpd_carrier"/>
    <property type="match status" value="1"/>
</dbReference>
<evidence type="ECO:0000313" key="4">
    <source>
        <dbReference type="Proteomes" id="UP001589645"/>
    </source>
</evidence>
<dbReference type="EMBL" id="JBHMEP010000003">
    <property type="protein sequence ID" value="MFB9135899.1"/>
    <property type="molecule type" value="Genomic_DNA"/>
</dbReference>
<evidence type="ECO:0000313" key="3">
    <source>
        <dbReference type="EMBL" id="MFB9135899.1"/>
    </source>
</evidence>
<dbReference type="InterPro" id="IPR003033">
    <property type="entry name" value="SCP2_sterol-bd_dom"/>
</dbReference>
<dbReference type="SUPFAM" id="SSF55718">
    <property type="entry name" value="SCP-like"/>
    <property type="match status" value="1"/>
</dbReference>
<protein>
    <recommendedName>
        <fullName evidence="1">Ubiquinone biosynthesis accessory factor UbiT</fullName>
    </recommendedName>
</protein>
<evidence type="ECO:0000259" key="2">
    <source>
        <dbReference type="Pfam" id="PF02036"/>
    </source>
</evidence>
<reference evidence="3 4" key="1">
    <citation type="submission" date="2024-09" db="EMBL/GenBank/DDBJ databases">
        <authorList>
            <person name="Sun Q."/>
            <person name="Mori K."/>
        </authorList>
    </citation>
    <scope>NUCLEOTIDE SEQUENCE [LARGE SCALE GENOMIC DNA]</scope>
    <source>
        <strain evidence="3 4">CECT 8064</strain>
    </source>
</reference>
<keyword evidence="4" id="KW-1185">Reference proteome</keyword>
<dbReference type="PANTHER" id="PTHR10094:SF25">
    <property type="entry name" value="SCP2 STEROL-BINDING DOMAIN-CONTAINING PROTEIN 1"/>
    <property type="match status" value="1"/>
</dbReference>
<dbReference type="InterPro" id="IPR016830">
    <property type="entry name" value="UbiT"/>
</dbReference>
<comment type="pathway">
    <text evidence="1">Cofactor biosynthesis; ubiquinone biosynthesis.</text>
</comment>
<comment type="caution">
    <text evidence="3">The sequence shown here is derived from an EMBL/GenBank/DDBJ whole genome shotgun (WGS) entry which is preliminary data.</text>
</comment>
<organism evidence="3 4">
    <name type="scientific">Vibrio olivae</name>
    <dbReference type="NCBI Taxonomy" id="1243002"/>
    <lineage>
        <taxon>Bacteria</taxon>
        <taxon>Pseudomonadati</taxon>
        <taxon>Pseudomonadota</taxon>
        <taxon>Gammaproteobacteria</taxon>
        <taxon>Vibrionales</taxon>
        <taxon>Vibrionaceae</taxon>
        <taxon>Vibrio</taxon>
    </lineage>
</organism>
<accession>A0ABV5HP54</accession>
<dbReference type="PANTHER" id="PTHR10094">
    <property type="entry name" value="STEROL CARRIER PROTEIN 2 SCP-2 FAMILY PROTEIN"/>
    <property type="match status" value="1"/>
</dbReference>
<dbReference type="Gene3D" id="3.30.1050.10">
    <property type="entry name" value="SCP2 sterol-binding domain"/>
    <property type="match status" value="1"/>
</dbReference>
<dbReference type="Proteomes" id="UP001589645">
    <property type="component" value="Unassembled WGS sequence"/>
</dbReference>
<dbReference type="RefSeq" id="WP_390193480.1">
    <property type="nucleotide sequence ID" value="NZ_JBHMEP010000003.1"/>
</dbReference>
<comment type="similarity">
    <text evidence="1">Belongs to the UbiT family.</text>
</comment>
<dbReference type="Pfam" id="PF02036">
    <property type="entry name" value="SCP2"/>
    <property type="match status" value="1"/>
</dbReference>
<feature type="domain" description="SCP2" evidence="2">
    <location>
        <begin position="44"/>
        <end position="134"/>
    </location>
</feature>
<comment type="function">
    <text evidence="1">Required for O(2)-independent ubiquinone (coenzyme Q) biosynthesis. Likely functions as an accessory factor.</text>
</comment>
<keyword evidence="1" id="KW-0831">Ubiquinone biosynthesis</keyword>
<sequence>MINKIRTQLVQNAATILRSPVQMLPMSLQKRALLEGMNKVFSEALEDGDFEFLQGKWLKVAVKDMDLAWFISFCDEKLVVASEPQKEDVSFSGNLNDLVLIAGRKEDPDTLFFQRRLQIEGDTELGLEVKNLMDSVDLDLLPKPLQILMNQLAEFVHKGVQSPKPINEVANAYSN</sequence>
<gene>
    <name evidence="1" type="primary">ubiT</name>
    <name evidence="3" type="ORF">ACFFUV_13075</name>
</gene>
<dbReference type="HAMAP" id="MF_02231">
    <property type="entry name" value="UbiT"/>
    <property type="match status" value="1"/>
</dbReference>
<proteinExistence type="inferred from homology"/>